<evidence type="ECO:0000256" key="1">
    <source>
        <dbReference type="ARBA" id="ARBA00004119"/>
    </source>
</evidence>
<dbReference type="PROSITE" id="PS50920">
    <property type="entry name" value="SOLCAR"/>
    <property type="match status" value="3"/>
</dbReference>
<proteinExistence type="inferred from homology"/>
<dbReference type="OMA" id="QSFMCVG"/>
<dbReference type="PRINTS" id="PR00926">
    <property type="entry name" value="MITOCARRIER"/>
</dbReference>
<dbReference type="FunFam" id="1.50.40.10:FF:000042">
    <property type="entry name" value="Envelope ADP,ATP carrier protein"/>
    <property type="match status" value="1"/>
</dbReference>
<evidence type="ECO:0000256" key="12">
    <source>
        <dbReference type="RuleBase" id="RU000488"/>
    </source>
</evidence>
<keyword evidence="7 12" id="KW-0812">Transmembrane</keyword>
<evidence type="ECO:0000256" key="3">
    <source>
        <dbReference type="ARBA" id="ARBA00006375"/>
    </source>
</evidence>
<dbReference type="Gene3D" id="1.50.40.10">
    <property type="entry name" value="Mitochondrial carrier domain"/>
    <property type="match status" value="1"/>
</dbReference>
<reference evidence="13" key="2">
    <citation type="submission" date="2022-03" db="EMBL/GenBank/DDBJ databases">
        <title>Draft title - Genomic analysis of global carrot germplasm unveils the trajectory of domestication and the origin of high carotenoid orange carrot.</title>
        <authorList>
            <person name="Iorizzo M."/>
            <person name="Ellison S."/>
            <person name="Senalik D."/>
            <person name="Macko-Podgorni A."/>
            <person name="Grzebelus D."/>
            <person name="Bostan H."/>
            <person name="Rolling W."/>
            <person name="Curaba J."/>
            <person name="Simon P."/>
        </authorList>
    </citation>
    <scope>NUCLEOTIDE SEQUENCE</scope>
    <source>
        <tissue evidence="13">Leaf</tissue>
    </source>
</reference>
<keyword evidence="6" id="KW-0934">Plastid</keyword>
<evidence type="ECO:0000256" key="2">
    <source>
        <dbReference type="ARBA" id="ARBA00004141"/>
    </source>
</evidence>
<evidence type="ECO:0000313" key="14">
    <source>
        <dbReference type="Proteomes" id="UP000077755"/>
    </source>
</evidence>
<dbReference type="AlphaFoldDB" id="A0A164T098"/>
<dbReference type="SUPFAM" id="SSF103506">
    <property type="entry name" value="Mitochondrial carrier"/>
    <property type="match status" value="1"/>
</dbReference>
<dbReference type="InterPro" id="IPR023395">
    <property type="entry name" value="MCP_dom_sf"/>
</dbReference>
<dbReference type="KEGG" id="dcr:108193600"/>
<evidence type="ECO:0000256" key="6">
    <source>
        <dbReference type="ARBA" id="ARBA00022640"/>
    </source>
</evidence>
<evidence type="ECO:0000256" key="11">
    <source>
        <dbReference type="ARBA" id="ARBA00023136"/>
    </source>
</evidence>
<evidence type="ECO:0000256" key="5">
    <source>
        <dbReference type="ARBA" id="ARBA00022528"/>
    </source>
</evidence>
<accession>A0A164T098</accession>
<dbReference type="GO" id="GO:0055085">
    <property type="term" value="P:transmembrane transport"/>
    <property type="evidence" value="ECO:0007669"/>
    <property type="project" value="InterPro"/>
</dbReference>
<dbReference type="InterPro" id="IPR018108">
    <property type="entry name" value="MCP_transmembrane"/>
</dbReference>
<dbReference type="Pfam" id="PF00153">
    <property type="entry name" value="Mito_carr"/>
    <property type="match status" value="3"/>
</dbReference>
<evidence type="ECO:0000313" key="13">
    <source>
        <dbReference type="EMBL" id="WOH08107.1"/>
    </source>
</evidence>
<keyword evidence="9" id="KW-0809">Transit peptide</keyword>
<dbReference type="InterPro" id="IPR002067">
    <property type="entry name" value="MCP"/>
</dbReference>
<dbReference type="GO" id="GO:0009941">
    <property type="term" value="C:chloroplast envelope"/>
    <property type="evidence" value="ECO:0007669"/>
    <property type="project" value="UniProtKB-SubCell"/>
</dbReference>
<evidence type="ECO:0000256" key="8">
    <source>
        <dbReference type="ARBA" id="ARBA00022737"/>
    </source>
</evidence>
<dbReference type="Gramene" id="KZM86891">
    <property type="protein sequence ID" value="KZM86891"/>
    <property type="gene ID" value="DCAR_024025"/>
</dbReference>
<dbReference type="GO" id="GO:0016020">
    <property type="term" value="C:membrane"/>
    <property type="evidence" value="ECO:0007669"/>
    <property type="project" value="UniProtKB-SubCell"/>
</dbReference>
<comment type="subcellular location">
    <subcellularLocation>
        <location evidence="2">Membrane</location>
        <topology evidence="2">Multi-pass membrane protein</topology>
    </subcellularLocation>
    <subcellularLocation>
        <location evidence="1">Plastid</location>
        <location evidence="1">Chloroplast envelope</location>
    </subcellularLocation>
</comment>
<evidence type="ECO:0000256" key="4">
    <source>
        <dbReference type="ARBA" id="ARBA00022448"/>
    </source>
</evidence>
<reference evidence="13" key="1">
    <citation type="journal article" date="2016" name="Nat. Genet.">
        <title>A high-quality carrot genome assembly provides new insights into carotenoid accumulation and asterid genome evolution.</title>
        <authorList>
            <person name="Iorizzo M."/>
            <person name="Ellison S."/>
            <person name="Senalik D."/>
            <person name="Zeng P."/>
            <person name="Satapoomin P."/>
            <person name="Huang J."/>
            <person name="Bowman M."/>
            <person name="Iovene M."/>
            <person name="Sanseverino W."/>
            <person name="Cavagnaro P."/>
            <person name="Yildiz M."/>
            <person name="Macko-Podgorni A."/>
            <person name="Moranska E."/>
            <person name="Grzebelus E."/>
            <person name="Grzebelus D."/>
            <person name="Ashrafi H."/>
            <person name="Zheng Z."/>
            <person name="Cheng S."/>
            <person name="Spooner D."/>
            <person name="Van Deynze A."/>
            <person name="Simon P."/>
        </authorList>
    </citation>
    <scope>NUCLEOTIDE SEQUENCE</scope>
    <source>
        <tissue evidence="13">Leaf</tissue>
    </source>
</reference>
<dbReference type="EMBL" id="CP093349">
    <property type="protein sequence ID" value="WOH08107.1"/>
    <property type="molecule type" value="Genomic_DNA"/>
</dbReference>
<evidence type="ECO:0000256" key="7">
    <source>
        <dbReference type="ARBA" id="ARBA00022692"/>
    </source>
</evidence>
<dbReference type="PANTHER" id="PTHR24089">
    <property type="entry name" value="SOLUTE CARRIER FAMILY 25"/>
    <property type="match status" value="1"/>
</dbReference>
<keyword evidence="14" id="KW-1185">Reference proteome</keyword>
<organism evidence="13 14">
    <name type="scientific">Daucus carota subsp. sativus</name>
    <name type="common">Carrot</name>
    <dbReference type="NCBI Taxonomy" id="79200"/>
    <lineage>
        <taxon>Eukaryota</taxon>
        <taxon>Viridiplantae</taxon>
        <taxon>Streptophyta</taxon>
        <taxon>Embryophyta</taxon>
        <taxon>Tracheophyta</taxon>
        <taxon>Spermatophyta</taxon>
        <taxon>Magnoliopsida</taxon>
        <taxon>eudicotyledons</taxon>
        <taxon>Gunneridae</taxon>
        <taxon>Pentapetalae</taxon>
        <taxon>asterids</taxon>
        <taxon>campanulids</taxon>
        <taxon>Apiales</taxon>
        <taxon>Apiaceae</taxon>
        <taxon>Apioideae</taxon>
        <taxon>Scandiceae</taxon>
        <taxon>Daucinae</taxon>
        <taxon>Daucus</taxon>
        <taxon>Daucus sect. Daucus</taxon>
    </lineage>
</organism>
<dbReference type="OrthoDB" id="270584at2759"/>
<keyword evidence="5" id="KW-0150">Chloroplast</keyword>
<gene>
    <name evidence="13" type="ORF">DCAR_0727544</name>
</gene>
<keyword evidence="10" id="KW-1133">Transmembrane helix</keyword>
<keyword evidence="4 12" id="KW-0813">Transport</keyword>
<name>A0A164T098_DAUCS</name>
<evidence type="ECO:0000256" key="9">
    <source>
        <dbReference type="ARBA" id="ARBA00022946"/>
    </source>
</evidence>
<keyword evidence="8" id="KW-0677">Repeat</keyword>
<sequence length="405" mass="44223">MKAASVSKDDDRAVLIWREIPDLNPSPTNLLTSKLEHQIQLQWRRNNNKIKGVTLSVSVNAGSSNFGCVSMAAGDKQGGDDIDFAPTTAQLLKYPLAIVALIPKSVSLFAAGAVAGAVAKSFTAPLDRVKLLMQTHGLRAGQESAKKAIGFVEAVTLIGKEEGLKGYWKGNLPQVIRIIPYSAVQLFAYETYKKIFKGKDGELSVIGRLAAGACAGMTSTFVTYPLDVLRLRLAVEPGYRTMTEVAVNMLREEGFASFYKGLGPSLISIAPYIAVNFCVFDLVKKSLPEKLQKRTEASLVTALISATIATLTCYPLDTVRRQMQMKGTPYETIFDAFPGIVERDGLVGLYRGFVPNALKTLPNSSIRLTTFDTVKRLIAASEKEFQRIVEGNRKKHNLRSNDSPI</sequence>
<comment type="similarity">
    <text evidence="3 12">Belongs to the mitochondrial carrier (TC 2.A.29) family.</text>
</comment>
<dbReference type="Proteomes" id="UP000077755">
    <property type="component" value="Chromosome 7"/>
</dbReference>
<keyword evidence="11" id="KW-0472">Membrane</keyword>
<evidence type="ECO:0000256" key="10">
    <source>
        <dbReference type="ARBA" id="ARBA00022989"/>
    </source>
</evidence>
<protein>
    <submittedName>
        <fullName evidence="13">Uncharacterized protein</fullName>
    </submittedName>
</protein>